<sequence length="56" mass="6520">MSFLVRFDEADARIFKNVWICMKCNANNRGSEGSIPYSCRKCGGRKLRLKHKVKKK</sequence>
<protein>
    <submittedName>
        <fullName evidence="1">50S ribosomal protein L40e</fullName>
    </submittedName>
</protein>
<name>A0A2D6M0X6_9ARCH</name>
<dbReference type="AlphaFoldDB" id="A0A2D6M0X6"/>
<dbReference type="Gene3D" id="4.10.1060.50">
    <property type="match status" value="1"/>
</dbReference>
<organism evidence="1 2">
    <name type="scientific">Candidatus Iainarchaeum sp</name>
    <dbReference type="NCBI Taxonomy" id="3101447"/>
    <lineage>
        <taxon>Archaea</taxon>
        <taxon>Candidatus Iainarchaeota</taxon>
        <taxon>Candidatus Iainarchaeia</taxon>
        <taxon>Candidatus Iainarchaeales</taxon>
        <taxon>Candidatus Iainarchaeaceae</taxon>
        <taxon>Candidatus Iainarchaeum</taxon>
    </lineage>
</organism>
<dbReference type="InterPro" id="IPR038587">
    <property type="entry name" value="Ribosomal_eL40_sf"/>
</dbReference>
<dbReference type="GO" id="GO:0006412">
    <property type="term" value="P:translation"/>
    <property type="evidence" value="ECO:0007669"/>
    <property type="project" value="InterPro"/>
</dbReference>
<proteinExistence type="predicted"/>
<evidence type="ECO:0000313" key="2">
    <source>
        <dbReference type="Proteomes" id="UP000226592"/>
    </source>
</evidence>
<dbReference type="SUPFAM" id="SSF57829">
    <property type="entry name" value="Zn-binding ribosomal proteins"/>
    <property type="match status" value="1"/>
</dbReference>
<keyword evidence="1" id="KW-0687">Ribonucleoprotein</keyword>
<gene>
    <name evidence="1" type="primary">rpl40e</name>
    <name evidence="1" type="ORF">CL943_02120</name>
</gene>
<keyword evidence="1" id="KW-0689">Ribosomal protein</keyword>
<evidence type="ECO:0000313" key="1">
    <source>
        <dbReference type="EMBL" id="MAG22080.1"/>
    </source>
</evidence>
<dbReference type="Proteomes" id="UP000226592">
    <property type="component" value="Unassembled WGS sequence"/>
</dbReference>
<dbReference type="InterPro" id="IPR011332">
    <property type="entry name" value="Ribosomal_zn-bd"/>
</dbReference>
<comment type="caution">
    <text evidence="1">The sequence shown here is derived from an EMBL/GenBank/DDBJ whole genome shotgun (WGS) entry which is preliminary data.</text>
</comment>
<dbReference type="EMBL" id="NZBU01000007">
    <property type="protein sequence ID" value="MAG22080.1"/>
    <property type="molecule type" value="Genomic_DNA"/>
</dbReference>
<dbReference type="GO" id="GO:0005840">
    <property type="term" value="C:ribosome"/>
    <property type="evidence" value="ECO:0007669"/>
    <property type="project" value="UniProtKB-KW"/>
</dbReference>
<accession>A0A2D6M0X6</accession>
<reference evidence="2" key="1">
    <citation type="submission" date="2017-09" db="EMBL/GenBank/DDBJ databases">
        <title>The Reconstruction of 2,631 Draft Metagenome-Assembled Genomes from the Global Oceans.</title>
        <authorList>
            <person name="Tully B.J."/>
            <person name="Graham E.D."/>
            <person name="Heidelberg J.F."/>
        </authorList>
    </citation>
    <scope>NUCLEOTIDE SEQUENCE [LARGE SCALE GENOMIC DNA]</scope>
</reference>